<dbReference type="OrthoDB" id="9768851at2"/>
<dbReference type="EMBL" id="VENP01000071">
    <property type="protein sequence ID" value="TNU73025.1"/>
    <property type="molecule type" value="Genomic_DNA"/>
</dbReference>
<organism evidence="3 4">
    <name type="scientific">Miniimonas arenae</name>
    <dbReference type="NCBI Taxonomy" id="676201"/>
    <lineage>
        <taxon>Bacteria</taxon>
        <taxon>Bacillati</taxon>
        <taxon>Actinomycetota</taxon>
        <taxon>Actinomycetes</taxon>
        <taxon>Micrococcales</taxon>
        <taxon>Beutenbergiaceae</taxon>
        <taxon>Miniimonas</taxon>
    </lineage>
</organism>
<evidence type="ECO:0000313" key="3">
    <source>
        <dbReference type="EMBL" id="TNU73025.1"/>
    </source>
</evidence>
<evidence type="ECO:0000256" key="1">
    <source>
        <dbReference type="SAM" id="MobiDB-lite"/>
    </source>
</evidence>
<dbReference type="SUPFAM" id="SSF51430">
    <property type="entry name" value="NAD(P)-linked oxidoreductase"/>
    <property type="match status" value="1"/>
</dbReference>
<evidence type="ECO:0000259" key="2">
    <source>
        <dbReference type="Pfam" id="PF00248"/>
    </source>
</evidence>
<dbReference type="PANTHER" id="PTHR42686">
    <property type="entry name" value="GH17980P-RELATED"/>
    <property type="match status" value="1"/>
</dbReference>
<dbReference type="InterPro" id="IPR036812">
    <property type="entry name" value="NAD(P)_OxRdtase_dom_sf"/>
</dbReference>
<dbReference type="InterPro" id="IPR023210">
    <property type="entry name" value="NADP_OxRdtase_dom"/>
</dbReference>
<dbReference type="Gene3D" id="3.20.20.100">
    <property type="entry name" value="NADP-dependent oxidoreductase domain"/>
    <property type="match status" value="1"/>
</dbReference>
<proteinExistence type="predicted"/>
<name>A0A5C5BAP5_9MICO</name>
<dbReference type="Pfam" id="PF00248">
    <property type="entry name" value="Aldo_ket_red"/>
    <property type="match status" value="1"/>
</dbReference>
<feature type="region of interest" description="Disordered" evidence="1">
    <location>
        <begin position="84"/>
        <end position="115"/>
    </location>
</feature>
<feature type="domain" description="NADP-dependent oxidoreductase" evidence="2">
    <location>
        <begin position="15"/>
        <end position="123"/>
    </location>
</feature>
<dbReference type="Proteomes" id="UP000313849">
    <property type="component" value="Unassembled WGS sequence"/>
</dbReference>
<gene>
    <name evidence="3" type="ORF">FH969_13590</name>
</gene>
<dbReference type="GO" id="GO:0016491">
    <property type="term" value="F:oxidoreductase activity"/>
    <property type="evidence" value="ECO:0007669"/>
    <property type="project" value="InterPro"/>
</dbReference>
<sequence>MRTRLLPRTAVDLTEIGFGAAQLGNLNRATTDEDSTAAVDAAWHAGIRYFDTAPHYGLGLSERRLGRALAAYPRDTVVLSTKVGRLLEPSPGRPTPRTTRASWSRPPPAGAGTSAVMACCARSRRA</sequence>
<protein>
    <submittedName>
        <fullName evidence="3">Aldo/keto reductase</fullName>
    </submittedName>
</protein>
<comment type="caution">
    <text evidence="3">The sequence shown here is derived from an EMBL/GenBank/DDBJ whole genome shotgun (WGS) entry which is preliminary data.</text>
</comment>
<evidence type="ECO:0000313" key="4">
    <source>
        <dbReference type="Proteomes" id="UP000313849"/>
    </source>
</evidence>
<accession>A0A5C5BAP5</accession>
<reference evidence="3 4" key="1">
    <citation type="submission" date="2019-06" db="EMBL/GenBank/DDBJ databases">
        <title>Draft genome sequence of Miniimonas arenae KCTC 19750T isolated from sea sand.</title>
        <authorList>
            <person name="Park S.-J."/>
        </authorList>
    </citation>
    <scope>NUCLEOTIDE SEQUENCE [LARGE SCALE GENOMIC DNA]</scope>
    <source>
        <strain evidence="3 4">KCTC 19750</strain>
    </source>
</reference>
<dbReference type="InterPro" id="IPR020471">
    <property type="entry name" value="AKR"/>
</dbReference>
<dbReference type="PANTHER" id="PTHR42686:SF1">
    <property type="entry name" value="GH17980P-RELATED"/>
    <property type="match status" value="1"/>
</dbReference>
<keyword evidence="4" id="KW-1185">Reference proteome</keyword>
<dbReference type="AlphaFoldDB" id="A0A5C5BAP5"/>
<dbReference type="GO" id="GO:0005829">
    <property type="term" value="C:cytosol"/>
    <property type="evidence" value="ECO:0007669"/>
    <property type="project" value="TreeGrafter"/>
</dbReference>